<dbReference type="InterPro" id="IPR058634">
    <property type="entry name" value="AaeA-lik-b-barrel"/>
</dbReference>
<dbReference type="PANTHER" id="PTHR30367:SF1">
    <property type="entry name" value="MULTIDRUG RESISTANCE PROTEIN MDTN"/>
    <property type="match status" value="1"/>
</dbReference>
<evidence type="ECO:0000313" key="6">
    <source>
        <dbReference type="Proteomes" id="UP000186469"/>
    </source>
</evidence>
<dbReference type="OrthoDB" id="9811754at2"/>
<feature type="domain" description="p-hydroxybenzoic acid efflux pump subunit AaeA-like beta-barrel" evidence="4">
    <location>
        <begin position="244"/>
        <end position="340"/>
    </location>
</feature>
<organism evidence="5 6">
    <name type="scientific">Desulfovibrio litoralis DSM 11393</name>
    <dbReference type="NCBI Taxonomy" id="1121455"/>
    <lineage>
        <taxon>Bacteria</taxon>
        <taxon>Pseudomonadati</taxon>
        <taxon>Thermodesulfobacteriota</taxon>
        <taxon>Desulfovibrionia</taxon>
        <taxon>Desulfovibrionales</taxon>
        <taxon>Desulfovibrionaceae</taxon>
        <taxon>Desulfovibrio</taxon>
    </lineage>
</organism>
<dbReference type="InterPro" id="IPR058625">
    <property type="entry name" value="MdtA-like_BSH"/>
</dbReference>
<keyword evidence="2" id="KW-0472">Membrane</keyword>
<evidence type="ECO:0000256" key="1">
    <source>
        <dbReference type="SAM" id="Coils"/>
    </source>
</evidence>
<reference evidence="5 6" key="1">
    <citation type="submission" date="2016-12" db="EMBL/GenBank/DDBJ databases">
        <authorList>
            <person name="Song W.-J."/>
            <person name="Kurnit D.M."/>
        </authorList>
    </citation>
    <scope>NUCLEOTIDE SEQUENCE [LARGE SCALE GENOMIC DNA]</scope>
    <source>
        <strain evidence="5 6">DSM 11393</strain>
    </source>
</reference>
<dbReference type="EMBL" id="FRDI01000006">
    <property type="protein sequence ID" value="SHN65567.1"/>
    <property type="molecule type" value="Genomic_DNA"/>
</dbReference>
<dbReference type="SUPFAM" id="SSF111369">
    <property type="entry name" value="HlyD-like secretion proteins"/>
    <property type="match status" value="1"/>
</dbReference>
<proteinExistence type="predicted"/>
<accession>A0A1M7T4F9</accession>
<name>A0A1M7T4F9_9BACT</name>
<dbReference type="InterPro" id="IPR050393">
    <property type="entry name" value="MFP_Efflux_Pump"/>
</dbReference>
<protein>
    <submittedName>
        <fullName evidence="5">Membrane fusion protein, multidrug efflux system</fullName>
    </submittedName>
</protein>
<dbReference type="PANTHER" id="PTHR30367">
    <property type="entry name" value="P-HYDROXYBENZOIC ACID EFFLUX PUMP SUBUNIT AAEA-RELATED"/>
    <property type="match status" value="1"/>
</dbReference>
<dbReference type="Proteomes" id="UP000186469">
    <property type="component" value="Unassembled WGS sequence"/>
</dbReference>
<dbReference type="Pfam" id="PF25917">
    <property type="entry name" value="BSH_RND"/>
    <property type="match status" value="1"/>
</dbReference>
<dbReference type="Gene3D" id="2.40.50.100">
    <property type="match status" value="1"/>
</dbReference>
<dbReference type="Gene3D" id="2.40.30.170">
    <property type="match status" value="1"/>
</dbReference>
<dbReference type="RefSeq" id="WP_072697229.1">
    <property type="nucleotide sequence ID" value="NZ_FRDI01000006.1"/>
</dbReference>
<feature type="transmembrane region" description="Helical" evidence="2">
    <location>
        <begin position="12"/>
        <end position="30"/>
    </location>
</feature>
<feature type="coiled-coil region" evidence="1">
    <location>
        <begin position="79"/>
        <end position="106"/>
    </location>
</feature>
<evidence type="ECO:0000259" key="4">
    <source>
        <dbReference type="Pfam" id="PF25963"/>
    </source>
</evidence>
<evidence type="ECO:0000256" key="2">
    <source>
        <dbReference type="SAM" id="Phobius"/>
    </source>
</evidence>
<gene>
    <name evidence="5" type="ORF">SAMN02745728_01545</name>
</gene>
<dbReference type="Pfam" id="PF25963">
    <property type="entry name" value="Beta-barrel_AAEA"/>
    <property type="match status" value="1"/>
</dbReference>
<sequence length="343" mass="38454">MFGSKEKIGHSLSIFIIVLAVILAGYVFWYTTKNPRTDDAYIWAETITVSPEVSGSVKEIFIENNQLVQKGQLLFSLNSEIYELKVAQAKSQLATLEEQLLLANEAQNSSVQTNYGSLISIEKALVNLKLANEHLVRQEILNEQGLVTKESVQEAQKNKKEAELVYQRALASGTKNKKETDTGRNTLEAQLETARIDLKAAQKRLKDTQIIAPFDGKVGNIKIAVGEYVNIAQPVFTLINTNNWYVIANFRETELKNIQPNDPVTVYVMTNNNHPLKGIVQSIDWGVLPETYKTDEIGLPRVSRSLNWVRVAQKFPVRILIKDPPLELMRVGGSASVIIHPEK</sequence>
<keyword evidence="2" id="KW-0812">Transmembrane</keyword>
<keyword evidence="6" id="KW-1185">Reference proteome</keyword>
<feature type="coiled-coil region" evidence="1">
    <location>
        <begin position="152"/>
        <end position="211"/>
    </location>
</feature>
<keyword evidence="1" id="KW-0175">Coiled coil</keyword>
<dbReference type="AlphaFoldDB" id="A0A1M7T4F9"/>
<dbReference type="STRING" id="1121455.SAMN02745728_01545"/>
<evidence type="ECO:0000259" key="3">
    <source>
        <dbReference type="Pfam" id="PF25917"/>
    </source>
</evidence>
<keyword evidence="2" id="KW-1133">Transmembrane helix</keyword>
<feature type="domain" description="Multidrug resistance protein MdtA-like barrel-sandwich hybrid" evidence="3">
    <location>
        <begin position="45"/>
        <end position="238"/>
    </location>
</feature>
<evidence type="ECO:0000313" key="5">
    <source>
        <dbReference type="EMBL" id="SHN65567.1"/>
    </source>
</evidence>